<feature type="chain" id="PRO_5036490918" evidence="3">
    <location>
        <begin position="20"/>
        <end position="916"/>
    </location>
</feature>
<proteinExistence type="predicted"/>
<evidence type="ECO:0000256" key="2">
    <source>
        <dbReference type="SAM" id="MobiDB-lite"/>
    </source>
</evidence>
<evidence type="ECO:0000313" key="4">
    <source>
        <dbReference type="EMBL" id="GFY49747.1"/>
    </source>
</evidence>
<feature type="region of interest" description="Disordered" evidence="2">
    <location>
        <begin position="692"/>
        <end position="786"/>
    </location>
</feature>
<reference evidence="4" key="1">
    <citation type="submission" date="2020-08" db="EMBL/GenBank/DDBJ databases">
        <title>Multicomponent nature underlies the extraordinary mechanical properties of spider dragline silk.</title>
        <authorList>
            <person name="Kono N."/>
            <person name="Nakamura H."/>
            <person name="Mori M."/>
            <person name="Yoshida Y."/>
            <person name="Ohtoshi R."/>
            <person name="Malay A.D."/>
            <person name="Moran D.A.P."/>
            <person name="Tomita M."/>
            <person name="Numata K."/>
            <person name="Arakawa K."/>
        </authorList>
    </citation>
    <scope>NUCLEOTIDE SEQUENCE</scope>
</reference>
<feature type="compositionally biased region" description="Acidic residues" evidence="2">
    <location>
        <begin position="736"/>
        <end position="774"/>
    </location>
</feature>
<dbReference type="OrthoDB" id="6362401at2759"/>
<keyword evidence="1" id="KW-0193">Cuticle</keyword>
<keyword evidence="5" id="KW-1185">Reference proteome</keyword>
<dbReference type="Pfam" id="PF00379">
    <property type="entry name" value="Chitin_bind_4"/>
    <property type="match status" value="1"/>
</dbReference>
<accession>A0A8X6X9T5</accession>
<evidence type="ECO:0000256" key="1">
    <source>
        <dbReference type="PROSITE-ProRule" id="PRU00497"/>
    </source>
</evidence>
<dbReference type="EMBL" id="BMAV01007154">
    <property type="protein sequence ID" value="GFY49747.1"/>
    <property type="molecule type" value="Genomic_DNA"/>
</dbReference>
<dbReference type="GO" id="GO:0042302">
    <property type="term" value="F:structural constituent of cuticle"/>
    <property type="evidence" value="ECO:0007669"/>
    <property type="project" value="UniProtKB-UniRule"/>
</dbReference>
<dbReference type="PROSITE" id="PS51155">
    <property type="entry name" value="CHIT_BIND_RR_2"/>
    <property type="match status" value="1"/>
</dbReference>
<dbReference type="InterPro" id="IPR000618">
    <property type="entry name" value="Insect_cuticle"/>
</dbReference>
<feature type="region of interest" description="Disordered" evidence="2">
    <location>
        <begin position="194"/>
        <end position="213"/>
    </location>
</feature>
<dbReference type="AlphaFoldDB" id="A0A8X6X9T5"/>
<sequence length="916" mass="98841">MSSAVALIVFSLLLQCVLATFPPVQNPPPIPSQAVRTVDISGQRFYLQDDLQSNQPQNVIKEDGYISANDKIDPRWFAPENQSGETGDFPNNDDAFERYYSNGLPAVGPVATPLPDDNYVAQPSVTSKVIPDGPANVGSDIWVLTKGPNDQLIPERWVQVQIPQIQVPQIQVPQDKVVEVGKSDFAPKQYTENVKSFQLPPPPPPSPVKGPVAAPPPSVVQQIWVRAPVPIQSQKVIQNTDTIVEDIPSVKQIVDIPPPSIKQYVQPQIIKEAQPLPPPPPPPPPAVIQKSSSFVLPPPPPPPIKGTDFTSPKQTVVVNQPVPPPPPVVGDQVVTVGKGVAVPQVKHIWIPTSPQTGKFITVPVGAAIDGGKSVPSKGVPVDVPGSPISVSETWVLKQDGFLPRFVEQKSVAPVMQKGNVIVESSPKFQFDSPPNPPLVGKSIDAAAPVDIWPSKNVPEQALVGKYAVPPPPPPPVFPAPVAAPVKSDAVVISKGTPVVPPPQKTIISSVKGLPQLPPSFPPPPPPQIVAPVPQIINGKPCPIAPQKFSFPSRTVPMPAFRTVAINRPPVGRIVRINRYPYGSYYVLNQRIGPSLYPYPRPPVIQQSKNGAVRLISANPVAVPLQQRQLAVPVVRKQVVPVSNVKSAAPVLLYPPVNRIRYAYPWGSYIRSLPVTAGKNIFILPPNKPAKVQAAKKSSSSESSSSESSSSESKSVEAKPKSKEAKKVEEIKAESIESIESEELAPEPEPEPEREIEDVETAASEAEPETEEAPTESEAKDSIEVEESQVKPQFFNRAYIDSNTDNLDLIRKPFLFNFDQRDSAGTTLHKEVSEANGKVVGSYGYHNSDGTYKKIAYVSDADGYRAQVLSNEPSMVSHNSANVNLIPKVTPENTTNKISDIAAAASHENLTVDPQRD</sequence>
<feature type="signal peptide" evidence="3">
    <location>
        <begin position="1"/>
        <end position="19"/>
    </location>
</feature>
<feature type="compositionally biased region" description="Low complexity" evidence="2">
    <location>
        <begin position="692"/>
        <end position="712"/>
    </location>
</feature>
<protein>
    <submittedName>
        <fullName evidence="4">Uncharacterized protein</fullName>
    </submittedName>
</protein>
<keyword evidence="3" id="KW-0732">Signal</keyword>
<feature type="compositionally biased region" description="Pro residues" evidence="2">
    <location>
        <begin position="199"/>
        <end position="213"/>
    </location>
</feature>
<feature type="compositionally biased region" description="Basic and acidic residues" evidence="2">
    <location>
        <begin position="713"/>
        <end position="734"/>
    </location>
</feature>
<comment type="caution">
    <text evidence="4">The sequence shown here is derived from an EMBL/GenBank/DDBJ whole genome shotgun (WGS) entry which is preliminary data.</text>
</comment>
<evidence type="ECO:0000256" key="3">
    <source>
        <dbReference type="SAM" id="SignalP"/>
    </source>
</evidence>
<organism evidence="4 5">
    <name type="scientific">Trichonephila inaurata madagascariensis</name>
    <dbReference type="NCBI Taxonomy" id="2747483"/>
    <lineage>
        <taxon>Eukaryota</taxon>
        <taxon>Metazoa</taxon>
        <taxon>Ecdysozoa</taxon>
        <taxon>Arthropoda</taxon>
        <taxon>Chelicerata</taxon>
        <taxon>Arachnida</taxon>
        <taxon>Araneae</taxon>
        <taxon>Araneomorphae</taxon>
        <taxon>Entelegynae</taxon>
        <taxon>Araneoidea</taxon>
        <taxon>Nephilidae</taxon>
        <taxon>Trichonephila</taxon>
        <taxon>Trichonephila inaurata</taxon>
    </lineage>
</organism>
<evidence type="ECO:0000313" key="5">
    <source>
        <dbReference type="Proteomes" id="UP000886998"/>
    </source>
</evidence>
<dbReference type="Proteomes" id="UP000886998">
    <property type="component" value="Unassembled WGS sequence"/>
</dbReference>
<name>A0A8X6X9T5_9ARAC</name>
<gene>
    <name evidence="4" type="primary">AVEN_155022_1</name>
    <name evidence="4" type="ORF">TNIN_267661</name>
</gene>